<dbReference type="Gene3D" id="3.40.50.720">
    <property type="entry name" value="NAD(P)-binding Rossmann-like Domain"/>
    <property type="match status" value="1"/>
</dbReference>
<dbReference type="Proteomes" id="UP000307874">
    <property type="component" value="Unassembled WGS sequence"/>
</dbReference>
<keyword evidence="2" id="KW-0560">Oxidoreductase</keyword>
<dbReference type="Pfam" id="PF00106">
    <property type="entry name" value="adh_short"/>
    <property type="match status" value="1"/>
</dbReference>
<reference evidence="4 5" key="2">
    <citation type="submission" date="2019-06" db="EMBL/GenBank/DDBJ databases">
        <title>Martelella lutilitoris sp. nov., isolated from a tidal mudflat.</title>
        <authorList>
            <person name="Kim Y.-J."/>
        </authorList>
    </citation>
    <scope>NUCLEOTIDE SEQUENCE [LARGE SCALE GENOMIC DNA]</scope>
    <source>
        <strain evidence="4 5">GH2-6</strain>
    </source>
</reference>
<evidence type="ECO:0000256" key="2">
    <source>
        <dbReference type="ARBA" id="ARBA00023002"/>
    </source>
</evidence>
<dbReference type="CDD" id="cd05374">
    <property type="entry name" value="17beta-HSD-like_SDR_c"/>
    <property type="match status" value="1"/>
</dbReference>
<keyword evidence="5" id="KW-1185">Reference proteome</keyword>
<dbReference type="AlphaFoldDB" id="A0A5C4JRX3"/>
<dbReference type="GO" id="GO:0016491">
    <property type="term" value="F:oxidoreductase activity"/>
    <property type="evidence" value="ECO:0007669"/>
    <property type="project" value="UniProtKB-KW"/>
</dbReference>
<dbReference type="PRINTS" id="PR00080">
    <property type="entry name" value="SDRFAMILY"/>
</dbReference>
<dbReference type="EMBL" id="VCLB01000004">
    <property type="protein sequence ID" value="TNB48166.1"/>
    <property type="molecule type" value="Genomic_DNA"/>
</dbReference>
<evidence type="ECO:0000256" key="1">
    <source>
        <dbReference type="ARBA" id="ARBA00006484"/>
    </source>
</evidence>
<dbReference type="InterPro" id="IPR036291">
    <property type="entry name" value="NAD(P)-bd_dom_sf"/>
</dbReference>
<comment type="similarity">
    <text evidence="1 3">Belongs to the short-chain dehydrogenases/reductases (SDR) family.</text>
</comment>
<accession>A0A5C4JRX3</accession>
<sequence length="258" mass="26941">MKTVLITGCSSGFGLETAKTFLDRGFRVIATMRKPDAALLPASDNLKILPLDVTDPDSIAAAVEAAGPIDVLVNNAGIGWLNALEGTSVEVIRKIFETNTIGVMALTQAFLPQFRARKSGMIVNVTSSVTIRPLHLLAVYTASKAAVNAFSECLALELAPFGIDVRIVLPGRAPATDFGRNAAALSPEGMNIPEAYQEIADGVFRQWADVPADLVTHPGDVAEAVLQAATDPAMPIRIAAGADAKAEMAALEGGTAFA</sequence>
<protein>
    <submittedName>
        <fullName evidence="4">SDR family oxidoreductase</fullName>
    </submittedName>
</protein>
<dbReference type="InterPro" id="IPR051911">
    <property type="entry name" value="SDR_oxidoreductase"/>
</dbReference>
<name>A0A5C4JRX3_9HYPH</name>
<dbReference type="SUPFAM" id="SSF51735">
    <property type="entry name" value="NAD(P)-binding Rossmann-fold domains"/>
    <property type="match status" value="1"/>
</dbReference>
<dbReference type="PROSITE" id="PS00061">
    <property type="entry name" value="ADH_SHORT"/>
    <property type="match status" value="1"/>
</dbReference>
<dbReference type="InterPro" id="IPR020904">
    <property type="entry name" value="Sc_DH/Rdtase_CS"/>
</dbReference>
<evidence type="ECO:0000313" key="4">
    <source>
        <dbReference type="EMBL" id="TNB48166.1"/>
    </source>
</evidence>
<organism evidence="4 5">
    <name type="scientific">Martelella lutilitoris</name>
    <dbReference type="NCBI Taxonomy" id="2583532"/>
    <lineage>
        <taxon>Bacteria</taxon>
        <taxon>Pseudomonadati</taxon>
        <taxon>Pseudomonadota</taxon>
        <taxon>Alphaproteobacteria</taxon>
        <taxon>Hyphomicrobiales</taxon>
        <taxon>Aurantimonadaceae</taxon>
        <taxon>Martelella</taxon>
    </lineage>
</organism>
<dbReference type="PANTHER" id="PTHR43976">
    <property type="entry name" value="SHORT CHAIN DEHYDROGENASE"/>
    <property type="match status" value="1"/>
</dbReference>
<reference evidence="4 5" key="1">
    <citation type="submission" date="2019-05" db="EMBL/GenBank/DDBJ databases">
        <authorList>
            <person name="Lee S.D."/>
        </authorList>
    </citation>
    <scope>NUCLEOTIDE SEQUENCE [LARGE SCALE GENOMIC DNA]</scope>
    <source>
        <strain evidence="4 5">GH2-6</strain>
    </source>
</reference>
<dbReference type="OrthoDB" id="9793825at2"/>
<dbReference type="RefSeq" id="WP_138747875.1">
    <property type="nucleotide sequence ID" value="NZ_VCLB01000004.1"/>
</dbReference>
<evidence type="ECO:0000313" key="5">
    <source>
        <dbReference type="Proteomes" id="UP000307874"/>
    </source>
</evidence>
<comment type="caution">
    <text evidence="4">The sequence shown here is derived from an EMBL/GenBank/DDBJ whole genome shotgun (WGS) entry which is preliminary data.</text>
</comment>
<proteinExistence type="inferred from homology"/>
<evidence type="ECO:0000256" key="3">
    <source>
        <dbReference type="RuleBase" id="RU000363"/>
    </source>
</evidence>
<dbReference type="PANTHER" id="PTHR43976:SF16">
    <property type="entry name" value="SHORT-CHAIN DEHYDROGENASE_REDUCTASE FAMILY PROTEIN"/>
    <property type="match status" value="1"/>
</dbReference>
<dbReference type="PRINTS" id="PR00081">
    <property type="entry name" value="GDHRDH"/>
</dbReference>
<dbReference type="InterPro" id="IPR002347">
    <property type="entry name" value="SDR_fam"/>
</dbReference>
<gene>
    <name evidence="4" type="ORF">FF124_07450</name>
</gene>